<evidence type="ECO:0000256" key="1">
    <source>
        <dbReference type="PROSITE-ProRule" id="PRU00076"/>
    </source>
</evidence>
<dbReference type="SMART" id="SM00327">
    <property type="entry name" value="VWA"/>
    <property type="match status" value="1"/>
</dbReference>
<feature type="disulfide bond" evidence="1">
    <location>
        <begin position="66"/>
        <end position="75"/>
    </location>
</feature>
<dbReference type="PANTHER" id="PTHR47324">
    <property type="entry name" value="PROTEIN IRG-7-RELATED"/>
    <property type="match status" value="1"/>
</dbReference>
<dbReference type="OrthoDB" id="5781816at2759"/>
<comment type="caution">
    <text evidence="5">The sequence shown here is derived from an EMBL/GenBank/DDBJ whole genome shotgun (WGS) entry which is preliminary data.</text>
</comment>
<gene>
    <name evidence="5" type="ORF">ANCCAN_15238</name>
</gene>
<dbReference type="Pfam" id="PF00092">
    <property type="entry name" value="VWA"/>
    <property type="match status" value="1"/>
</dbReference>
<evidence type="ECO:0000259" key="4">
    <source>
        <dbReference type="PROSITE" id="PS50234"/>
    </source>
</evidence>
<reference evidence="5 6" key="1">
    <citation type="submission" date="2014-10" db="EMBL/GenBank/DDBJ databases">
        <title>Draft genome of the hookworm Ancylostoma caninum.</title>
        <authorList>
            <person name="Mitreva M."/>
        </authorList>
    </citation>
    <scope>NUCLEOTIDE SEQUENCE [LARGE SCALE GENOMIC DNA]</scope>
    <source>
        <strain evidence="5 6">Baltimore</strain>
    </source>
</reference>
<dbReference type="STRING" id="29170.A0A368G306"/>
<dbReference type="PROSITE" id="PS01186">
    <property type="entry name" value="EGF_2"/>
    <property type="match status" value="1"/>
</dbReference>
<evidence type="ECO:0000313" key="6">
    <source>
        <dbReference type="Proteomes" id="UP000252519"/>
    </source>
</evidence>
<dbReference type="Gene3D" id="3.40.50.410">
    <property type="entry name" value="von Willebrand factor, type A domain"/>
    <property type="match status" value="1"/>
</dbReference>
<keyword evidence="6" id="KW-1185">Reference proteome</keyword>
<dbReference type="PROSITE" id="PS00022">
    <property type="entry name" value="EGF_1"/>
    <property type="match status" value="1"/>
</dbReference>
<keyword evidence="1" id="KW-1015">Disulfide bond</keyword>
<dbReference type="Pfam" id="PF24415">
    <property type="entry name" value="Ig_Irg-7"/>
    <property type="match status" value="1"/>
</dbReference>
<accession>A0A368G306</accession>
<keyword evidence="1" id="KW-0245">EGF-like domain</keyword>
<name>A0A368G306_ANCCA</name>
<dbReference type="EMBL" id="JOJR01000373">
    <property type="protein sequence ID" value="RCN38831.1"/>
    <property type="molecule type" value="Genomic_DNA"/>
</dbReference>
<evidence type="ECO:0000313" key="5">
    <source>
        <dbReference type="EMBL" id="RCN38831.1"/>
    </source>
</evidence>
<evidence type="ECO:0008006" key="7">
    <source>
        <dbReference type="Google" id="ProtNLM"/>
    </source>
</evidence>
<evidence type="ECO:0000256" key="2">
    <source>
        <dbReference type="SAM" id="MobiDB-lite"/>
    </source>
</evidence>
<feature type="region of interest" description="Disordered" evidence="2">
    <location>
        <begin position="523"/>
        <end position="550"/>
    </location>
</feature>
<protein>
    <recommendedName>
        <fullName evidence="7">von Willebrand factor type A domain protein</fullName>
    </recommendedName>
</protein>
<sequence length="776" mass="83314">MEEYDGKDSVSAQNTGQAFSNLGNYPEICHLLFEMDNILVIPGKQCDIPICVNDGTLARDNRRCECPHGYAGMHCEIELCLNSTKLTLTPDYKTFILVVETTIQNKPVAQALVQNLSSIVAGALQNNANWFSNYALITYDSTGVTSQYYQYSSISALVLGLNSAIGRITDQGSCSLPLYGTLATVLSHYGNIASPNSEMFVFTAAGASDVQTRPQLSQLLGELQTHFTYLYATDNCGSTPNDGSLTQTARLAYTSSGNVLFANSTNLLTVFANYMPTLYGSYVLTNPTGHQQFQCPNGKDWFVEVDFATTSVYVTTTAAYGSLGVVNPMNANITPTVITSAGRTTLYKIDVDRLPGIYTLTLTSPGDCYVHVYAVGGAKVYYDFASPTPTDTTASHQDGYYGYPELGVASVVTLHADAQFGTVLKQIELFDPDTQQILMRSALYPRGDCNYEYYSDVFVCNSEAVAMFVYGEDNQAQQFRRQEITYCVDPNNRGEIPRFAEQIQVQLGAFILLSVSVSTTKSPGTAAQTTTKAQPVTQPAASTTVKNGQTTKGVVTPARTTVQPVTTAPPPPPISFDVVVLIDISQSAENTYDDMSLFVLTVMQNFAVSQAYARVAVVPVFGDASLGPLVIANLDAISSQSMLSDYLRQTKEGYNDFDDQGQALAQALNAAINPTFKSAGYRSNISNHLILYITATSGFSNQAPTTAQQVLQSGGYGIVTVGYGPGVTDLKSMQAVAGGNACSFYGSDKQALLNQVPAVQALITAAGTNGGKYCGN</sequence>
<dbReference type="AlphaFoldDB" id="A0A368G306"/>
<dbReference type="SUPFAM" id="SSF57196">
    <property type="entry name" value="EGF/Laminin"/>
    <property type="match status" value="1"/>
</dbReference>
<dbReference type="PANTHER" id="PTHR47324:SF1">
    <property type="entry name" value="EGF-LIKE DOMAIN-CONTAINING PROTEIN-RELATED"/>
    <property type="match status" value="1"/>
</dbReference>
<feature type="domain" description="EGF-like" evidence="3">
    <location>
        <begin position="42"/>
        <end position="76"/>
    </location>
</feature>
<dbReference type="PROSITE" id="PS50234">
    <property type="entry name" value="VWFA"/>
    <property type="match status" value="1"/>
</dbReference>
<proteinExistence type="predicted"/>
<dbReference type="InterPro" id="IPR000742">
    <property type="entry name" value="EGF"/>
</dbReference>
<comment type="caution">
    <text evidence="1">Lacks conserved residue(s) required for the propagation of feature annotation.</text>
</comment>
<evidence type="ECO:0000259" key="3">
    <source>
        <dbReference type="PROSITE" id="PS50026"/>
    </source>
</evidence>
<dbReference type="InterPro" id="IPR036465">
    <property type="entry name" value="vWFA_dom_sf"/>
</dbReference>
<organism evidence="5 6">
    <name type="scientific">Ancylostoma caninum</name>
    <name type="common">Dog hookworm</name>
    <dbReference type="NCBI Taxonomy" id="29170"/>
    <lineage>
        <taxon>Eukaryota</taxon>
        <taxon>Metazoa</taxon>
        <taxon>Ecdysozoa</taxon>
        <taxon>Nematoda</taxon>
        <taxon>Chromadorea</taxon>
        <taxon>Rhabditida</taxon>
        <taxon>Rhabditina</taxon>
        <taxon>Rhabditomorpha</taxon>
        <taxon>Strongyloidea</taxon>
        <taxon>Ancylostomatidae</taxon>
        <taxon>Ancylostomatinae</taxon>
        <taxon>Ancylostoma</taxon>
    </lineage>
</organism>
<dbReference type="InterPro" id="IPR002035">
    <property type="entry name" value="VWF_A"/>
</dbReference>
<dbReference type="InterPro" id="IPR057085">
    <property type="entry name" value="Ig_Irg-7"/>
</dbReference>
<feature type="domain" description="VWFA" evidence="4">
    <location>
        <begin position="577"/>
        <end position="762"/>
    </location>
</feature>
<dbReference type="Proteomes" id="UP000252519">
    <property type="component" value="Unassembled WGS sequence"/>
</dbReference>
<dbReference type="InterPro" id="IPR053295">
    <property type="entry name" value="Innate_immunity_reg"/>
</dbReference>
<dbReference type="Gene3D" id="2.10.25.10">
    <property type="entry name" value="Laminin"/>
    <property type="match status" value="1"/>
</dbReference>
<dbReference type="SUPFAM" id="SSF53300">
    <property type="entry name" value="vWA-like"/>
    <property type="match status" value="1"/>
</dbReference>
<dbReference type="PROSITE" id="PS50026">
    <property type="entry name" value="EGF_3"/>
    <property type="match status" value="1"/>
</dbReference>